<keyword evidence="2" id="KW-1185">Reference proteome</keyword>
<reference evidence="2" key="1">
    <citation type="journal article" date="2012" name="Science">
        <title>The Paleozoic origin of enzymatic lignin decomposition reconstructed from 31 fungal genomes.</title>
        <authorList>
            <person name="Floudas D."/>
            <person name="Binder M."/>
            <person name="Riley R."/>
            <person name="Barry K."/>
            <person name="Blanchette R.A."/>
            <person name="Henrissat B."/>
            <person name="Martinez A.T."/>
            <person name="Otillar R."/>
            <person name="Spatafora J.W."/>
            <person name="Yadav J.S."/>
            <person name="Aerts A."/>
            <person name="Benoit I."/>
            <person name="Boyd A."/>
            <person name="Carlson A."/>
            <person name="Copeland A."/>
            <person name="Coutinho P.M."/>
            <person name="de Vries R.P."/>
            <person name="Ferreira P."/>
            <person name="Findley K."/>
            <person name="Foster B."/>
            <person name="Gaskell J."/>
            <person name="Glotzer D."/>
            <person name="Gorecki P."/>
            <person name="Heitman J."/>
            <person name="Hesse C."/>
            <person name="Hori C."/>
            <person name="Igarashi K."/>
            <person name="Jurgens J.A."/>
            <person name="Kallen N."/>
            <person name="Kersten P."/>
            <person name="Kohler A."/>
            <person name="Kuees U."/>
            <person name="Kumar T.K.A."/>
            <person name="Kuo A."/>
            <person name="LaButti K."/>
            <person name="Larrondo L.F."/>
            <person name="Lindquist E."/>
            <person name="Ling A."/>
            <person name="Lombard V."/>
            <person name="Lucas S."/>
            <person name="Lundell T."/>
            <person name="Martin R."/>
            <person name="McLaughlin D.J."/>
            <person name="Morgenstern I."/>
            <person name="Morin E."/>
            <person name="Murat C."/>
            <person name="Nagy L.G."/>
            <person name="Nolan M."/>
            <person name="Ohm R.A."/>
            <person name="Patyshakuliyeva A."/>
            <person name="Rokas A."/>
            <person name="Ruiz-Duenas F.J."/>
            <person name="Sabat G."/>
            <person name="Salamov A."/>
            <person name="Samejima M."/>
            <person name="Schmutz J."/>
            <person name="Slot J.C."/>
            <person name="St John F."/>
            <person name="Stenlid J."/>
            <person name="Sun H."/>
            <person name="Sun S."/>
            <person name="Syed K."/>
            <person name="Tsang A."/>
            <person name="Wiebenga A."/>
            <person name="Young D."/>
            <person name="Pisabarro A."/>
            <person name="Eastwood D.C."/>
            <person name="Martin F."/>
            <person name="Cullen D."/>
            <person name="Grigoriev I.V."/>
            <person name="Hibbett D.S."/>
        </authorList>
    </citation>
    <scope>NUCLEOTIDE SEQUENCE [LARGE SCALE GENOMIC DNA]</scope>
    <source>
        <strain evidence="2">RWD-64-598 SS2</strain>
    </source>
</reference>
<comment type="caution">
    <text evidence="1">The sequence shown here is derived from an EMBL/GenBank/DDBJ whole genome shotgun (WGS) entry which is preliminary data.</text>
</comment>
<dbReference type="KEGG" id="cput:CONPUDRAFT_74068"/>
<dbReference type="AlphaFoldDB" id="A0A5M3ML61"/>
<evidence type="ECO:0000313" key="1">
    <source>
        <dbReference type="EMBL" id="EIW79700.1"/>
    </source>
</evidence>
<dbReference type="EMBL" id="JH711580">
    <property type="protein sequence ID" value="EIW79700.1"/>
    <property type="molecule type" value="Genomic_DNA"/>
</dbReference>
<dbReference type="RefSeq" id="XP_007769820.1">
    <property type="nucleotide sequence ID" value="XM_007771630.1"/>
</dbReference>
<dbReference type="Proteomes" id="UP000053558">
    <property type="component" value="Unassembled WGS sequence"/>
</dbReference>
<evidence type="ECO:0000313" key="2">
    <source>
        <dbReference type="Proteomes" id="UP000053558"/>
    </source>
</evidence>
<gene>
    <name evidence="1" type="ORF">CONPUDRAFT_74068</name>
</gene>
<dbReference type="GeneID" id="19209189"/>
<sequence>MAPRYVEIDSETSSILADSLGTQRRHVRPEFAAHQLAKLKERVLTYTEEQDQVLKKQHRTDERRRSELPDYPVIGAGPFTIADCVDAVLDIQDLAVAFIDGTPDKFGMLLLCRYDLSKENDVHYDVGDKRILTDAVQYLMSLHVRLHGIQYLIWQLSQDCPEYREADEVGCYITKHIAIVDDLLNHVNGGAVDMFESMLMSLFLFQSVKE</sequence>
<name>A0A5M3ML61_CONPW</name>
<protein>
    <submittedName>
        <fullName evidence="1">Uncharacterized protein</fullName>
    </submittedName>
</protein>
<organism evidence="1 2">
    <name type="scientific">Coniophora puteana (strain RWD-64-598)</name>
    <name type="common">Brown rot fungus</name>
    <dbReference type="NCBI Taxonomy" id="741705"/>
    <lineage>
        <taxon>Eukaryota</taxon>
        <taxon>Fungi</taxon>
        <taxon>Dikarya</taxon>
        <taxon>Basidiomycota</taxon>
        <taxon>Agaricomycotina</taxon>
        <taxon>Agaricomycetes</taxon>
        <taxon>Agaricomycetidae</taxon>
        <taxon>Boletales</taxon>
        <taxon>Coniophorineae</taxon>
        <taxon>Coniophoraceae</taxon>
        <taxon>Coniophora</taxon>
    </lineage>
</organism>
<accession>A0A5M3ML61</accession>
<proteinExistence type="predicted"/>